<dbReference type="Gene3D" id="3.20.170.30">
    <property type="match status" value="1"/>
</dbReference>
<feature type="region of interest" description="Disordered" evidence="1">
    <location>
        <begin position="1966"/>
        <end position="2013"/>
    </location>
</feature>
<feature type="compositionally biased region" description="Acidic residues" evidence="1">
    <location>
        <begin position="1555"/>
        <end position="1565"/>
    </location>
</feature>
<dbReference type="PANTHER" id="PTHR45615">
    <property type="entry name" value="MYOSIN HEAVY CHAIN, NON-MUSCLE"/>
    <property type="match status" value="1"/>
</dbReference>
<feature type="compositionally biased region" description="Basic residues" evidence="1">
    <location>
        <begin position="1691"/>
        <end position="1718"/>
    </location>
</feature>
<protein>
    <submittedName>
        <fullName evidence="2">Uncharacterized protein</fullName>
    </submittedName>
</protein>
<feature type="region of interest" description="Disordered" evidence="1">
    <location>
        <begin position="1153"/>
        <end position="1173"/>
    </location>
</feature>
<dbReference type="Gene3D" id="3.30.70.330">
    <property type="match status" value="1"/>
</dbReference>
<comment type="caution">
    <text evidence="2">The sequence shown here is derived from an EMBL/GenBank/DDBJ whole genome shotgun (WGS) entry which is preliminary data.</text>
</comment>
<feature type="region of interest" description="Disordered" evidence="1">
    <location>
        <begin position="1484"/>
        <end position="1582"/>
    </location>
</feature>
<dbReference type="PANTHER" id="PTHR45615:SF80">
    <property type="entry name" value="GRIP DOMAIN-CONTAINING PROTEIN"/>
    <property type="match status" value="1"/>
</dbReference>
<sequence>MAAIVVQDEYVRVNTSEADRNGVLDAMKTLLASATVHSDYMCFGPSTEQRMLEEAYKGVTTQCAAQIALASSDAQVPNLIEMTYVGDEGLSKLKPTARLSPKKKKVLIFVSDSSTALCKANRKGKLTKGDLAHEVDDVALNCGYIHAYYTICWGKTLSWLAWQVEGHLKVAAIDYPDALIDIIVRWAGNEISGQWGCIPTRIAPGAAYREGAATAEQVAKKIRRAADSFAARKGEPGNEIGFIKIIGKVDSELFQLHNAYDDFNEAMFTEFSNRGLQTQSATTCVEKLELYDAFHASEDVHNREVFTAYIHATLCVSRAEWIAEMMQIAIKPLRRKYKHQEPDNAGNPFATKALRDWHAEKEAIKNARAGIKLKKEHSEITEEDKAWEQPDVAKAADFTTLPTTPPADKAIHEDVPDFEPTTTVESIAECVNDVVVQDADGKVWYQPPSDVDLVDAGDYDVPIQSSMGRVIEDAAPPIASKAAPTRMSDHDEDLLRREMYVDYSAPQGVAASTGSPAQEYFYNGASHRMLPLNPQDIRGDQEVKFNHGDLKFLSLLLRGHELEQRGLVFDKGCWTDVDKLLDRFNYCRQRRWGVRQLLRAAKADKKGRIRLLGIDVPMKETIGQDLFPVRVRIAQGHNERLVSNEEADYLLATTWYSNLDADEAEVRSSEFGVTVLSAADTPKKIYHRTTASGLQSILKGGIIPGAKRSGRAHGYFSSYRLNDARYQSGMRSNMPIEITIDTFKAMASGCEFFTTDSDGTLTRNTVPPECIISAVDTSKKDQPLYVAESTEATITGEPAFRAKRDYEEAASSSSKAPPAAKTPAIKPTAAKTSAPKPTVNKMPPTTTSVEEFEDVAMDDDEATREGESSAAVDVDSDTTDAGEDDPYPLGSFPCANCQAVVAKGMLFCLKCKAPQTDESSKVTRKFFENKGLRLRLLATAAAGSRKPVENLISADFRQLNASTKKRGQMSAEATVVRDAKDRVVRANKLNYSSVASRWDLDEQFQKRMMQDGRSLEDMHRFDYIAKACLPDPGRNEEQRVLRAGAHFSSSSQTVAPGKLVYYAHCEVEPLRTLRLTDDVCSVPVGFTYMGAFLPPRLYADIAMHTPDARRILTFDGEVNLTGRTNVEMREELEHILDDSLVSAEAQAAQTERLAEQNRQVTARNRNTPKASIPAAAPTYQGYTQAQWDEWNRSRQQSRRYTQAEWDAWNRSRTWIGQIREERKMICPHIDESVQKKEKARSECSWSIQATDLKASELNDAVSRRGAEHGFPAGKRSLQEQLKEQNAAAETRLEEARQKVQELSDRLVKHEEHVEAHRSAGMESDGEAREALPHLKEALESLERQAEILARHDSELNDMRGTKAIKQAGARKFHGSLLFISNYIGIFAVDFASAAWRSAVICRSIPTEQSGSTNVKNSRKGDPIWMRGKLKRNLKNLKQANFQTKRVLNFFQTPLWLANFFPQEDLFGDEDSGPPRFPEEELRSLNNALSPGVSRGQARTEGEEGQEEEEEFSDRKYFDLRMQAEDDQQPFEENPDAYYTQSYPGPEESGEAWTGQEEEAREEYAEESPKEKQKETEEECEQERQILLKKAREKEALKQEKRKQQEAGFVFPVDKSQERKYCTEGASIWKENYVTSKKTWYNWDYEYKHKKGKGKEEYEKTGKGRGKPEKRGPVSCPETPRTQRTGNEWESRKKRREGKEKRRRQPRKKRKGRSRKRERRLREQPRKQPGKRKQQQPQQQKQRRGRKQQQKQRRRRKQQQKQKKRIIKKAAGAAAAEARKKKEAAAAEAEEEKKKEKEVNQAMAEALDKATQKQDKQKRAAKAEDRIKDLEEKMRKMMDKYEADQQAVAELRAEISTTRSETGSAAGSTKGTDKESAKEMEPGKSSSGTEVPEDEDPETRAEGPQDPSAFVRGELRNKPDDENYYAVYPFNKEEFQWKWNRNTFLWYFYSVKERRWIRKRSGWKRMEKERWEKEERKTKAKEKDKKKKAQEKKEEAAALTRTSSEGQQQESKSKDWMAYPYPSELLEPTVNLRLKDQVYRLNAVRGHGGQFPAMPMKLQVQDLRGFCHASCMFWWLFLPSDQHATYASHTMLRCFHSQELLEHILVRYKFQCQPRHGGCIAGGKISKLPVDLERATSRIWSYALHAERKAVMYNDITARRLGHLVELMEAYEIIRAMLPVAEYSLPRATYPKVQFCFVHRLPGYRYEVECDEHSMSAAAQRSLDITGRVRGNVRFHTPQIKELLVQLDQLEQKERGMEASVRKAAAFPFLRNDLFRFVVQHRTRVFCVLSSSRCNLPPGEHGVGHLHDLCLRFFPNGKVVAWGADMQMQSKYELAVGRTIQGPFDPIFGGLDSAEPEQRASMPKLPTEGEQGELQAVCDAEKVRIVKRRSSLAPGRLWDLALRSRLRFLEVFILVAIRVNQSPVLTSRVQDAKRDLSRGLAFSKRGSGSGIGLTGSSGELEWIAQIPRDLGDLVDRAFSFCVPRSTVRRLSAVLIGAGRVPQARVLVLCGGSEEGIPSMEARSDRMNVVHVIGLTTNVAKAEVLKCPEYFGQYGKLLRVTVSKLPVQSKPHNGEKSIPVYSAIIDSFDSGSVLHCMLG</sequence>
<feature type="compositionally biased region" description="Acidic residues" evidence="1">
    <location>
        <begin position="874"/>
        <end position="885"/>
    </location>
</feature>
<dbReference type="SUPFAM" id="SSF56399">
    <property type="entry name" value="ADP-ribosylation"/>
    <property type="match status" value="1"/>
</dbReference>
<feature type="region of interest" description="Disordered" evidence="1">
    <location>
        <begin position="1594"/>
        <end position="1615"/>
    </location>
</feature>
<gene>
    <name evidence="2" type="ORF">AK812_SmicGene40508</name>
</gene>
<evidence type="ECO:0000313" key="2">
    <source>
        <dbReference type="EMBL" id="OLP79235.1"/>
    </source>
</evidence>
<proteinExistence type="predicted"/>
<feature type="compositionally biased region" description="Basic and acidic residues" evidence="1">
    <location>
        <begin position="1594"/>
        <end position="1604"/>
    </location>
</feature>
<dbReference type="InterPro" id="IPR002745">
    <property type="entry name" value="Ptrans_KptA/Tpt1"/>
</dbReference>
<feature type="region of interest" description="Disordered" evidence="1">
    <location>
        <begin position="796"/>
        <end position="885"/>
    </location>
</feature>
<dbReference type="GO" id="GO:0016740">
    <property type="term" value="F:transferase activity"/>
    <property type="evidence" value="ECO:0007669"/>
    <property type="project" value="InterPro"/>
</dbReference>
<feature type="region of interest" description="Disordered" evidence="1">
    <location>
        <begin position="1851"/>
        <end position="1915"/>
    </location>
</feature>
<dbReference type="InterPro" id="IPR012677">
    <property type="entry name" value="Nucleotide-bd_a/b_plait_sf"/>
</dbReference>
<feature type="compositionally biased region" description="Basic and acidic residues" evidence="1">
    <location>
        <begin position="1653"/>
        <end position="1671"/>
    </location>
</feature>
<feature type="compositionally biased region" description="Basic and acidic residues" evidence="1">
    <location>
        <begin position="1512"/>
        <end position="1523"/>
    </location>
</feature>
<dbReference type="OrthoDB" id="437486at2759"/>
<accession>A0A1Q9C8L7</accession>
<feature type="compositionally biased region" description="Acidic residues" evidence="1">
    <location>
        <begin position="1502"/>
        <end position="1511"/>
    </location>
</feature>
<feature type="compositionally biased region" description="Low complexity" evidence="1">
    <location>
        <begin position="809"/>
        <end position="838"/>
    </location>
</feature>
<dbReference type="EMBL" id="LSRX01001509">
    <property type="protein sequence ID" value="OLP79235.1"/>
    <property type="molecule type" value="Genomic_DNA"/>
</dbReference>
<name>A0A1Q9C8L7_SYMMI</name>
<feature type="compositionally biased region" description="Basic residues" evidence="1">
    <location>
        <begin position="1740"/>
        <end position="1767"/>
    </location>
</feature>
<feature type="compositionally biased region" description="Polar residues" evidence="1">
    <location>
        <begin position="1854"/>
        <end position="1869"/>
    </location>
</feature>
<evidence type="ECO:0000256" key="1">
    <source>
        <dbReference type="SAM" id="MobiDB-lite"/>
    </source>
</evidence>
<organism evidence="2 3">
    <name type="scientific">Symbiodinium microadriaticum</name>
    <name type="common">Dinoflagellate</name>
    <name type="synonym">Zooxanthella microadriatica</name>
    <dbReference type="NCBI Taxonomy" id="2951"/>
    <lineage>
        <taxon>Eukaryota</taxon>
        <taxon>Sar</taxon>
        <taxon>Alveolata</taxon>
        <taxon>Dinophyceae</taxon>
        <taxon>Suessiales</taxon>
        <taxon>Symbiodiniaceae</taxon>
        <taxon>Symbiodinium</taxon>
    </lineage>
</organism>
<feature type="compositionally biased region" description="Basic and acidic residues" evidence="1">
    <location>
        <begin position="1966"/>
        <end position="1982"/>
    </location>
</feature>
<feature type="compositionally biased region" description="Acidic residues" evidence="1">
    <location>
        <begin position="1524"/>
        <end position="1534"/>
    </location>
</feature>
<evidence type="ECO:0000313" key="3">
    <source>
        <dbReference type="Proteomes" id="UP000186817"/>
    </source>
</evidence>
<feature type="region of interest" description="Disordered" evidence="1">
    <location>
        <begin position="1650"/>
        <end position="1830"/>
    </location>
</feature>
<reference evidence="2 3" key="1">
    <citation type="submission" date="2016-02" db="EMBL/GenBank/DDBJ databases">
        <title>Genome analysis of coral dinoflagellate symbionts highlights evolutionary adaptations to a symbiotic lifestyle.</title>
        <authorList>
            <person name="Aranda M."/>
            <person name="Li Y."/>
            <person name="Liew Y.J."/>
            <person name="Baumgarten S."/>
            <person name="Simakov O."/>
            <person name="Wilson M."/>
            <person name="Piel J."/>
            <person name="Ashoor H."/>
            <person name="Bougouffa S."/>
            <person name="Bajic V.B."/>
            <person name="Ryu T."/>
            <person name="Ravasi T."/>
            <person name="Bayer T."/>
            <person name="Micklem G."/>
            <person name="Kim H."/>
            <person name="Bhak J."/>
            <person name="Lajeunesse T.C."/>
            <person name="Voolstra C.R."/>
        </authorList>
    </citation>
    <scope>NUCLEOTIDE SEQUENCE [LARGE SCALE GENOMIC DNA]</scope>
    <source>
        <strain evidence="2 3">CCMP2467</strain>
    </source>
</reference>
<feature type="region of interest" description="Disordered" evidence="1">
    <location>
        <begin position="1266"/>
        <end position="1294"/>
    </location>
</feature>
<feature type="compositionally biased region" description="Basic and acidic residues" evidence="1">
    <location>
        <begin position="1870"/>
        <end position="1881"/>
    </location>
</feature>
<feature type="compositionally biased region" description="Basic and acidic residues" evidence="1">
    <location>
        <begin position="1776"/>
        <end position="1798"/>
    </location>
</feature>
<feature type="compositionally biased region" description="Acidic residues" evidence="1">
    <location>
        <begin position="850"/>
        <end position="862"/>
    </location>
</feature>
<dbReference type="InterPro" id="IPR042081">
    <property type="entry name" value="RNA_2'-PTrans_C"/>
</dbReference>
<feature type="compositionally biased region" description="Basic and acidic residues" evidence="1">
    <location>
        <begin position="1805"/>
        <end position="1830"/>
    </location>
</feature>
<dbReference type="Pfam" id="PF01885">
    <property type="entry name" value="PTS_2-RNA"/>
    <property type="match status" value="1"/>
</dbReference>
<feature type="compositionally biased region" description="Polar residues" evidence="1">
    <location>
        <begin position="1156"/>
        <end position="1169"/>
    </location>
</feature>
<keyword evidence="3" id="KW-1185">Reference proteome</keyword>
<dbReference type="Proteomes" id="UP000186817">
    <property type="component" value="Unassembled WGS sequence"/>
</dbReference>